<protein>
    <submittedName>
        <fullName evidence="3">DUF4328 domain-containing protein</fullName>
    </submittedName>
</protein>
<dbReference type="AlphaFoldDB" id="A0AAU2UYS2"/>
<feature type="transmembrane region" description="Helical" evidence="1">
    <location>
        <begin position="54"/>
        <end position="78"/>
    </location>
</feature>
<dbReference type="Pfam" id="PF14219">
    <property type="entry name" value="DUF4328"/>
    <property type="match status" value="1"/>
</dbReference>
<evidence type="ECO:0000256" key="1">
    <source>
        <dbReference type="SAM" id="Phobius"/>
    </source>
</evidence>
<evidence type="ECO:0000259" key="2">
    <source>
        <dbReference type="Pfam" id="PF14219"/>
    </source>
</evidence>
<name>A0AAU2UYS2_9ACTN</name>
<keyword evidence="1" id="KW-0812">Transmembrane</keyword>
<gene>
    <name evidence="3" type="ORF">OG549_06585</name>
</gene>
<keyword evidence="1" id="KW-1133">Transmembrane helix</keyword>
<dbReference type="InterPro" id="IPR025565">
    <property type="entry name" value="DUF4328"/>
</dbReference>
<feature type="transmembrane region" description="Helical" evidence="1">
    <location>
        <begin position="142"/>
        <end position="160"/>
    </location>
</feature>
<sequence>MPLRSPRGLATATSVLLAVAAAVDAFAVYAGAVMHGVSGDLLSRGEDEIDRADHLYQAAGLLQVLALVVTAVVFIVWFHRVRCNADVFAGDVCTRGKGWAIGGWFIPVGNLWIPSRIAREIWTASAQSAPDGSWRTVSQRPITAWWSLWVANLVIGRIASTMDKNADTPEALQRAADVTMLADALSMGAAILAIVFVRKLTAMQDLKATQGPVAAL</sequence>
<evidence type="ECO:0000313" key="3">
    <source>
        <dbReference type="EMBL" id="WTW60331.1"/>
    </source>
</evidence>
<feature type="domain" description="DUF4328" evidence="2">
    <location>
        <begin position="46"/>
        <end position="201"/>
    </location>
</feature>
<keyword evidence="1" id="KW-0472">Membrane</keyword>
<organism evidence="3">
    <name type="scientific">Streptomyces sp. NBC_00003</name>
    <dbReference type="NCBI Taxonomy" id="2903608"/>
    <lineage>
        <taxon>Bacteria</taxon>
        <taxon>Bacillati</taxon>
        <taxon>Actinomycetota</taxon>
        <taxon>Actinomycetes</taxon>
        <taxon>Kitasatosporales</taxon>
        <taxon>Streptomycetaceae</taxon>
        <taxon>Streptomyces</taxon>
    </lineage>
</organism>
<accession>A0AAU2UYS2</accession>
<proteinExistence type="predicted"/>
<dbReference type="EMBL" id="CP108318">
    <property type="protein sequence ID" value="WTW60331.1"/>
    <property type="molecule type" value="Genomic_DNA"/>
</dbReference>
<reference evidence="3" key="1">
    <citation type="submission" date="2022-10" db="EMBL/GenBank/DDBJ databases">
        <title>The complete genomes of actinobacterial strains from the NBC collection.</title>
        <authorList>
            <person name="Joergensen T.S."/>
            <person name="Alvarez Arevalo M."/>
            <person name="Sterndorff E.B."/>
            <person name="Faurdal D."/>
            <person name="Vuksanovic O."/>
            <person name="Mourched A.-S."/>
            <person name="Charusanti P."/>
            <person name="Shaw S."/>
            <person name="Blin K."/>
            <person name="Weber T."/>
        </authorList>
    </citation>
    <scope>NUCLEOTIDE SEQUENCE</scope>
    <source>
        <strain evidence="3">NBC_00003</strain>
    </source>
</reference>
<feature type="transmembrane region" description="Helical" evidence="1">
    <location>
        <begin position="180"/>
        <end position="197"/>
    </location>
</feature>